<feature type="compositionally biased region" description="Low complexity" evidence="7">
    <location>
        <begin position="404"/>
        <end position="421"/>
    </location>
</feature>
<dbReference type="InterPro" id="IPR020472">
    <property type="entry name" value="WD40_PAC1"/>
</dbReference>
<dbReference type="AlphaFoldDB" id="A0A6V8KMY7"/>
<feature type="region of interest" description="Disordered" evidence="7">
    <location>
        <begin position="523"/>
        <end position="550"/>
    </location>
</feature>
<feature type="repeat" description="WD" evidence="6">
    <location>
        <begin position="734"/>
        <end position="775"/>
    </location>
</feature>
<dbReference type="SMART" id="SM00320">
    <property type="entry name" value="WD40"/>
    <property type="match status" value="7"/>
</dbReference>
<dbReference type="Gene3D" id="3.30.420.40">
    <property type="match status" value="2"/>
</dbReference>
<dbReference type="PROSITE" id="PS50082">
    <property type="entry name" value="WD_REPEATS_2"/>
    <property type="match status" value="7"/>
</dbReference>
<dbReference type="Pfam" id="PF00012">
    <property type="entry name" value="HSP70"/>
    <property type="match status" value="1"/>
</dbReference>
<keyword evidence="2" id="KW-0677">Repeat</keyword>
<proteinExistence type="predicted"/>
<evidence type="ECO:0000256" key="7">
    <source>
        <dbReference type="SAM" id="MobiDB-lite"/>
    </source>
</evidence>
<organism evidence="8 9">
    <name type="scientific">Phytohabitans houttuyneae</name>
    <dbReference type="NCBI Taxonomy" id="1076126"/>
    <lineage>
        <taxon>Bacteria</taxon>
        <taxon>Bacillati</taxon>
        <taxon>Actinomycetota</taxon>
        <taxon>Actinomycetes</taxon>
        <taxon>Micromonosporales</taxon>
        <taxon>Micromonosporaceae</taxon>
    </lineage>
</organism>
<evidence type="ECO:0000256" key="5">
    <source>
        <dbReference type="ARBA" id="ARBA00023186"/>
    </source>
</evidence>
<dbReference type="SUPFAM" id="SSF53067">
    <property type="entry name" value="Actin-like ATPase domain"/>
    <property type="match status" value="2"/>
</dbReference>
<comment type="caution">
    <text evidence="8">The sequence shown here is derived from an EMBL/GenBank/DDBJ whole genome shotgun (WGS) entry which is preliminary data.</text>
</comment>
<keyword evidence="5" id="KW-0143">Chaperone</keyword>
<feature type="repeat" description="WD" evidence="6">
    <location>
        <begin position="692"/>
        <end position="733"/>
    </location>
</feature>
<evidence type="ECO:0000313" key="9">
    <source>
        <dbReference type="Proteomes" id="UP000482800"/>
    </source>
</evidence>
<feature type="repeat" description="WD" evidence="6">
    <location>
        <begin position="567"/>
        <end position="608"/>
    </location>
</feature>
<dbReference type="PROSITE" id="PS00678">
    <property type="entry name" value="WD_REPEATS_1"/>
    <property type="match status" value="6"/>
</dbReference>
<dbReference type="PRINTS" id="PR00320">
    <property type="entry name" value="GPROTEINBRPT"/>
</dbReference>
<accession>A0A6V8KMY7</accession>
<dbReference type="InterPro" id="IPR015943">
    <property type="entry name" value="WD40/YVTN_repeat-like_dom_sf"/>
</dbReference>
<dbReference type="InterPro" id="IPR001680">
    <property type="entry name" value="WD40_rpt"/>
</dbReference>
<dbReference type="SUPFAM" id="SSF50978">
    <property type="entry name" value="WD40 repeat-like"/>
    <property type="match status" value="1"/>
</dbReference>
<evidence type="ECO:0000256" key="3">
    <source>
        <dbReference type="ARBA" id="ARBA00022741"/>
    </source>
</evidence>
<feature type="region of interest" description="Disordered" evidence="7">
    <location>
        <begin position="377"/>
        <end position="486"/>
    </location>
</feature>
<dbReference type="InterPro" id="IPR036322">
    <property type="entry name" value="WD40_repeat_dom_sf"/>
</dbReference>
<dbReference type="PANTHER" id="PTHR19879:SF9">
    <property type="entry name" value="TRANSCRIPTION INITIATION FACTOR TFIID SUBUNIT 5"/>
    <property type="match status" value="1"/>
</dbReference>
<dbReference type="InterPro" id="IPR013126">
    <property type="entry name" value="Hsp_70_fam"/>
</dbReference>
<dbReference type="EMBL" id="BLPF01000002">
    <property type="protein sequence ID" value="GFJ82015.1"/>
    <property type="molecule type" value="Genomic_DNA"/>
</dbReference>
<feature type="repeat" description="WD" evidence="6">
    <location>
        <begin position="776"/>
        <end position="817"/>
    </location>
</feature>
<keyword evidence="3" id="KW-0547">Nucleotide-binding</keyword>
<sequence>MSFDQVTPPWTPGPYGPAMSAAGGRLGVDFGTSNTVAALLGPDGRVRPLLFDGSPLLASAVFAEPGGGVLVGADALRAAFGHPAGLEPYPKRRIDDGTVWLGERELPVVDLVAAVLSRVAAEAARVAGPAAAPEAVLTHPATWGSTRRSLLADAAHRAGFARVRLVAEPVAAAAYFTGVLGEQIPPGRCVVVYDLGAGTFDCSVVRPYPDRFEVVATGGLPDVGGLDLDAEVVRHARAYTAGATAAWQRLDWPQTRADQQARHTLWQAARAVKEQMSRHATAEIYLPLVDRPVHLTREEFTASAGPHLQRTATFTQRLLAEAGVRPEQVAGVFLVGGSSRIPLAATLLHRTLRVAPTVLDQPELVVAEGALDIRHLTTPPAAAGPTHAAAQAPVTTRPAPAGPTPVRAQAPAAPAPASRPAVGTVGASDDGVPATPGPAAAPAPVEVPDTPTRSRPAVPRPDFVADQPPPAGGNAPGSDAAGAPAVRAAAPSRFAATRRRARRPLTTVVAACLVLAAAAVPAVSPGRGTPGAGQPTAPTGQPATTRGQPTAAVVVRPTPTGEPFATFTGHTQFVSAVAFSPDGATLASASADDTVRLWDVARRESVATFPVDWYVLGVAFSVDGATVASASYDGIVRLWDVAGRRHRGALRGHTKPANAVAFSPNGVTLASASDDRTVRLWDVARRRHVATLTGHNWYVIALAFSPDGKLLATASSDQTVRLWDVASRRHLATFGGHVDTARDVAFSPDGKLLATASDDKTVRLWDVGRRRHVATLKGHTGVVSEVVFSPDGRTLATSGIDGTVRLWDVARRRQVAALRHGPDAVYGLAFSSDGTTLATANGDSTVRLWHVPSR</sequence>
<dbReference type="GO" id="GO:0140662">
    <property type="term" value="F:ATP-dependent protein folding chaperone"/>
    <property type="evidence" value="ECO:0007669"/>
    <property type="project" value="InterPro"/>
</dbReference>
<keyword evidence="1 6" id="KW-0853">WD repeat</keyword>
<dbReference type="Proteomes" id="UP000482800">
    <property type="component" value="Unassembled WGS sequence"/>
</dbReference>
<keyword evidence="9" id="KW-1185">Reference proteome</keyword>
<dbReference type="Gene3D" id="2.130.10.10">
    <property type="entry name" value="YVTN repeat-like/Quinoprotein amine dehydrogenase"/>
    <property type="match status" value="3"/>
</dbReference>
<evidence type="ECO:0000256" key="1">
    <source>
        <dbReference type="ARBA" id="ARBA00022574"/>
    </source>
</evidence>
<evidence type="ECO:0000256" key="4">
    <source>
        <dbReference type="ARBA" id="ARBA00022840"/>
    </source>
</evidence>
<dbReference type="CDD" id="cd00200">
    <property type="entry name" value="WD40"/>
    <property type="match status" value="1"/>
</dbReference>
<name>A0A6V8KMY7_9ACTN</name>
<feature type="repeat" description="WD" evidence="6">
    <location>
        <begin position="650"/>
        <end position="691"/>
    </location>
</feature>
<dbReference type="Pfam" id="PF00400">
    <property type="entry name" value="WD40"/>
    <property type="match status" value="7"/>
</dbReference>
<dbReference type="InterPro" id="IPR019775">
    <property type="entry name" value="WD40_repeat_CS"/>
</dbReference>
<feature type="compositionally biased region" description="Low complexity" evidence="7">
    <location>
        <begin position="442"/>
        <end position="451"/>
    </location>
</feature>
<dbReference type="PRINTS" id="PR00301">
    <property type="entry name" value="HEATSHOCK70"/>
</dbReference>
<gene>
    <name evidence="8" type="ORF">Phou_061950</name>
</gene>
<feature type="repeat" description="WD" evidence="6">
    <location>
        <begin position="818"/>
        <end position="854"/>
    </location>
</feature>
<dbReference type="PROSITE" id="PS50294">
    <property type="entry name" value="WD_REPEATS_REGION"/>
    <property type="match status" value="6"/>
</dbReference>
<keyword evidence="4" id="KW-0067">ATP-binding</keyword>
<feature type="compositionally biased region" description="Low complexity" evidence="7">
    <location>
        <begin position="377"/>
        <end position="393"/>
    </location>
</feature>
<evidence type="ECO:0000256" key="6">
    <source>
        <dbReference type="PROSITE-ProRule" id="PRU00221"/>
    </source>
</evidence>
<dbReference type="InterPro" id="IPR043129">
    <property type="entry name" value="ATPase_NBD"/>
</dbReference>
<reference evidence="8 9" key="1">
    <citation type="submission" date="2020-03" db="EMBL/GenBank/DDBJ databases">
        <title>Whole genome shotgun sequence of Phytohabitans houttuyneae NBRC 108639.</title>
        <authorList>
            <person name="Komaki H."/>
            <person name="Tamura T."/>
        </authorList>
    </citation>
    <scope>NUCLEOTIDE SEQUENCE [LARGE SCALE GENOMIC DNA]</scope>
    <source>
        <strain evidence="8 9">NBRC 108639</strain>
    </source>
</reference>
<evidence type="ECO:0000313" key="8">
    <source>
        <dbReference type="EMBL" id="GFJ82015.1"/>
    </source>
</evidence>
<feature type="repeat" description="WD" evidence="6">
    <location>
        <begin position="615"/>
        <end position="641"/>
    </location>
</feature>
<dbReference type="GO" id="GO:0005524">
    <property type="term" value="F:ATP binding"/>
    <property type="evidence" value="ECO:0007669"/>
    <property type="project" value="UniProtKB-KW"/>
</dbReference>
<dbReference type="Gene3D" id="3.90.640.10">
    <property type="entry name" value="Actin, Chain A, domain 4"/>
    <property type="match status" value="1"/>
</dbReference>
<dbReference type="PANTHER" id="PTHR19879">
    <property type="entry name" value="TRANSCRIPTION INITIATION FACTOR TFIID"/>
    <property type="match status" value="1"/>
</dbReference>
<feature type="compositionally biased region" description="Low complexity" evidence="7">
    <location>
        <begin position="523"/>
        <end position="547"/>
    </location>
</feature>
<protein>
    <submittedName>
        <fullName evidence="8">Uncharacterized protein</fullName>
    </submittedName>
</protein>
<reference evidence="8 9" key="2">
    <citation type="submission" date="2020-03" db="EMBL/GenBank/DDBJ databases">
        <authorList>
            <person name="Ichikawa N."/>
            <person name="Kimura A."/>
            <person name="Kitahashi Y."/>
            <person name="Uohara A."/>
        </authorList>
    </citation>
    <scope>NUCLEOTIDE SEQUENCE [LARGE SCALE GENOMIC DNA]</scope>
    <source>
        <strain evidence="8 9">NBRC 108639</strain>
    </source>
</reference>
<evidence type="ECO:0000256" key="2">
    <source>
        <dbReference type="ARBA" id="ARBA00022737"/>
    </source>
</evidence>